<dbReference type="Pfam" id="PF14087">
    <property type="entry name" value="DUF4267"/>
    <property type="match status" value="1"/>
</dbReference>
<feature type="transmembrane region" description="Helical" evidence="1">
    <location>
        <begin position="75"/>
        <end position="98"/>
    </location>
</feature>
<proteinExistence type="predicted"/>
<comment type="caution">
    <text evidence="2">The sequence shown here is derived from an EMBL/GenBank/DDBJ whole genome shotgun (WGS) entry which is preliminary data.</text>
</comment>
<dbReference type="PROSITE" id="PS51257">
    <property type="entry name" value="PROKAR_LIPOPROTEIN"/>
    <property type="match status" value="1"/>
</dbReference>
<evidence type="ECO:0000313" key="2">
    <source>
        <dbReference type="EMBL" id="MBS0026727.1"/>
    </source>
</evidence>
<keyword evidence="1" id="KW-0472">Membrane</keyword>
<evidence type="ECO:0000313" key="3">
    <source>
        <dbReference type="Proteomes" id="UP000676386"/>
    </source>
</evidence>
<sequence length="137" mass="15123">MTRLNFFKYLTIVSGLTLVFIGCRFLLQPEAAEAGFGLHFQENGDYSFHYIKGIRDLGYGMIVTLLAAMNQRKALMVVLLSSIFVPVVDMTLVLQATHGNVMTAMPHIIAIVLIVIAAAGFHFSAHPLTRKQLSMPV</sequence>
<dbReference type="EMBL" id="JAGTXB010000002">
    <property type="protein sequence ID" value="MBS0026727.1"/>
    <property type="molecule type" value="Genomic_DNA"/>
</dbReference>
<keyword evidence="3" id="KW-1185">Reference proteome</keyword>
<accession>A0ABS5IWW1</accession>
<dbReference type="RefSeq" id="WP_211971836.1">
    <property type="nucleotide sequence ID" value="NZ_CBFHAM010000028.1"/>
</dbReference>
<name>A0ABS5IWW1_9BACT</name>
<organism evidence="2 3">
    <name type="scientific">Chitinophaga hostae</name>
    <dbReference type="NCBI Taxonomy" id="2831022"/>
    <lineage>
        <taxon>Bacteria</taxon>
        <taxon>Pseudomonadati</taxon>
        <taxon>Bacteroidota</taxon>
        <taxon>Chitinophagia</taxon>
        <taxon>Chitinophagales</taxon>
        <taxon>Chitinophagaceae</taxon>
        <taxon>Chitinophaga</taxon>
    </lineage>
</organism>
<keyword evidence="1" id="KW-0812">Transmembrane</keyword>
<dbReference type="InterPro" id="IPR025363">
    <property type="entry name" value="DUF4267"/>
</dbReference>
<keyword evidence="1" id="KW-1133">Transmembrane helix</keyword>
<protein>
    <submittedName>
        <fullName evidence="2">DUF4267 domain-containing protein</fullName>
    </submittedName>
</protein>
<dbReference type="Proteomes" id="UP000676386">
    <property type="component" value="Unassembled WGS sequence"/>
</dbReference>
<feature type="transmembrane region" description="Helical" evidence="1">
    <location>
        <begin position="47"/>
        <end position="68"/>
    </location>
</feature>
<reference evidence="2 3" key="1">
    <citation type="submission" date="2021-04" db="EMBL/GenBank/DDBJ databases">
        <title>Chitinophaga sp. nov., isolated from the rhizosphere soil.</title>
        <authorList>
            <person name="He S."/>
        </authorList>
    </citation>
    <scope>NUCLEOTIDE SEQUENCE [LARGE SCALE GENOMIC DNA]</scope>
    <source>
        <strain evidence="2 3">2R12</strain>
    </source>
</reference>
<gene>
    <name evidence="2" type="ORF">KE626_05365</name>
</gene>
<feature type="transmembrane region" description="Helical" evidence="1">
    <location>
        <begin position="7"/>
        <end position="27"/>
    </location>
</feature>
<evidence type="ECO:0000256" key="1">
    <source>
        <dbReference type="SAM" id="Phobius"/>
    </source>
</evidence>
<feature type="transmembrane region" description="Helical" evidence="1">
    <location>
        <begin position="104"/>
        <end position="125"/>
    </location>
</feature>